<dbReference type="OrthoDB" id="10259892at2759"/>
<dbReference type="GO" id="GO:0043043">
    <property type="term" value="P:peptide biosynthetic process"/>
    <property type="evidence" value="ECO:0007669"/>
    <property type="project" value="InterPro"/>
</dbReference>
<dbReference type="Proteomes" id="UP001152484">
    <property type="component" value="Unassembled WGS sequence"/>
</dbReference>
<comment type="subcellular location">
    <subcellularLocation>
        <location evidence="1">Cytoplasm</location>
    </subcellularLocation>
</comment>
<dbReference type="Gene3D" id="2.40.50.140">
    <property type="entry name" value="Nucleic acid-binding proteins"/>
    <property type="match status" value="2"/>
</dbReference>
<comment type="similarity">
    <text evidence="2">Belongs to the elongation factor P family.</text>
</comment>
<dbReference type="Pfam" id="PF01132">
    <property type="entry name" value="EFP"/>
    <property type="match status" value="1"/>
</dbReference>
<sequence>MQHTMSQLRRALCFAPRNVISSALSTSIHSSPSIHSLVDLKVNFHRLLKYPWSTAQYRGFKLNGADVKPGNVIQRKGKIYQVVKAQHTSQGRGGAIVQVELRDVDSGTKVNERFRTDEAIERVFAAEKTYTYLYTDDETGNIVLMEPDTYAQLDVPQHLFGDSYVYLQDDMKVSVQLYDERPMSASIPSRVTCTVAEAQIQVKGASVTPQYKRVVLDNGLTIMVPGHILSGDRIVVNTTDNTYMYKA</sequence>
<protein>
    <recommendedName>
        <fullName evidence="9">Elongation factor P</fullName>
    </recommendedName>
</protein>
<evidence type="ECO:0000259" key="5">
    <source>
        <dbReference type="SMART" id="SM00841"/>
    </source>
</evidence>
<feature type="domain" description="Translation elongation factor P/YeiP central" evidence="6">
    <location>
        <begin position="127"/>
        <end position="183"/>
    </location>
</feature>
<dbReference type="InterPro" id="IPR001059">
    <property type="entry name" value="Transl_elong_P/YeiP_cen"/>
</dbReference>
<evidence type="ECO:0000256" key="1">
    <source>
        <dbReference type="ARBA" id="ARBA00004496"/>
    </source>
</evidence>
<dbReference type="FunFam" id="2.40.50.140:FF:000004">
    <property type="entry name" value="Elongation factor P"/>
    <property type="match status" value="1"/>
</dbReference>
<dbReference type="InterPro" id="IPR020599">
    <property type="entry name" value="Transl_elong_fac_P/YeiP"/>
</dbReference>
<dbReference type="SMART" id="SM01185">
    <property type="entry name" value="EFP"/>
    <property type="match status" value="1"/>
</dbReference>
<dbReference type="PROSITE" id="PS01275">
    <property type="entry name" value="EFP"/>
    <property type="match status" value="1"/>
</dbReference>
<reference evidence="7" key="1">
    <citation type="submission" date="2022-07" db="EMBL/GenBank/DDBJ databases">
        <authorList>
            <person name="Macas J."/>
            <person name="Novak P."/>
            <person name="Neumann P."/>
        </authorList>
    </citation>
    <scope>NUCLEOTIDE SEQUENCE</scope>
</reference>
<dbReference type="Gene3D" id="2.30.30.30">
    <property type="match status" value="1"/>
</dbReference>
<dbReference type="InterPro" id="IPR014722">
    <property type="entry name" value="Rib_uL2_dom2"/>
</dbReference>
<dbReference type="InterPro" id="IPR013852">
    <property type="entry name" value="Transl_elong_P/YeiP_CS"/>
</dbReference>
<dbReference type="InterPro" id="IPR013185">
    <property type="entry name" value="Transl_elong_KOW-like"/>
</dbReference>
<dbReference type="GO" id="GO:0005829">
    <property type="term" value="C:cytosol"/>
    <property type="evidence" value="ECO:0007669"/>
    <property type="project" value="UniProtKB-ARBA"/>
</dbReference>
<dbReference type="InterPro" id="IPR012340">
    <property type="entry name" value="NA-bd_OB-fold"/>
</dbReference>
<dbReference type="SUPFAM" id="SSF50249">
    <property type="entry name" value="Nucleic acid-binding proteins"/>
    <property type="match status" value="2"/>
</dbReference>
<gene>
    <name evidence="7" type="ORF">CEURO_LOCUS12804</name>
</gene>
<dbReference type="PANTHER" id="PTHR30053:SF14">
    <property type="entry name" value="TRANSLATION ELONGATION FACTOR KOW-LIKE DOMAIN-CONTAINING PROTEIN"/>
    <property type="match status" value="1"/>
</dbReference>
<dbReference type="EMBL" id="CAMAPE010000031">
    <property type="protein sequence ID" value="CAH9094556.1"/>
    <property type="molecule type" value="Genomic_DNA"/>
</dbReference>
<keyword evidence="4" id="KW-0648">Protein biosynthesis</keyword>
<name>A0A9P0ZBV1_CUSEU</name>
<dbReference type="Pfam" id="PF08207">
    <property type="entry name" value="EFP_N"/>
    <property type="match status" value="1"/>
</dbReference>
<keyword evidence="8" id="KW-1185">Reference proteome</keyword>
<organism evidence="7 8">
    <name type="scientific">Cuscuta europaea</name>
    <name type="common">European dodder</name>
    <dbReference type="NCBI Taxonomy" id="41803"/>
    <lineage>
        <taxon>Eukaryota</taxon>
        <taxon>Viridiplantae</taxon>
        <taxon>Streptophyta</taxon>
        <taxon>Embryophyta</taxon>
        <taxon>Tracheophyta</taxon>
        <taxon>Spermatophyta</taxon>
        <taxon>Magnoliopsida</taxon>
        <taxon>eudicotyledons</taxon>
        <taxon>Gunneridae</taxon>
        <taxon>Pentapetalae</taxon>
        <taxon>asterids</taxon>
        <taxon>lamiids</taxon>
        <taxon>Solanales</taxon>
        <taxon>Convolvulaceae</taxon>
        <taxon>Cuscuteae</taxon>
        <taxon>Cuscuta</taxon>
        <taxon>Cuscuta subgen. Cuscuta</taxon>
    </lineage>
</organism>
<evidence type="ECO:0000256" key="3">
    <source>
        <dbReference type="ARBA" id="ARBA00022490"/>
    </source>
</evidence>
<proteinExistence type="inferred from homology"/>
<dbReference type="Pfam" id="PF09285">
    <property type="entry name" value="Elong-fact-P_C"/>
    <property type="match status" value="1"/>
</dbReference>
<accession>A0A9P0ZBV1</accession>
<dbReference type="InterPro" id="IPR015365">
    <property type="entry name" value="Elong-fact-P_C"/>
</dbReference>
<feature type="domain" description="Elongation factor P C-terminal" evidence="5">
    <location>
        <begin position="191"/>
        <end position="246"/>
    </location>
</feature>
<evidence type="ECO:0000259" key="6">
    <source>
        <dbReference type="SMART" id="SM01185"/>
    </source>
</evidence>
<evidence type="ECO:0000313" key="8">
    <source>
        <dbReference type="Proteomes" id="UP001152484"/>
    </source>
</evidence>
<evidence type="ECO:0000313" key="7">
    <source>
        <dbReference type="EMBL" id="CAH9094556.1"/>
    </source>
</evidence>
<keyword evidence="3" id="KW-0963">Cytoplasm</keyword>
<evidence type="ECO:0000256" key="4">
    <source>
        <dbReference type="ARBA" id="ARBA00022917"/>
    </source>
</evidence>
<dbReference type="SUPFAM" id="SSF50104">
    <property type="entry name" value="Translation proteins SH3-like domain"/>
    <property type="match status" value="1"/>
</dbReference>
<dbReference type="InterPro" id="IPR008991">
    <property type="entry name" value="Translation_prot_SH3-like_sf"/>
</dbReference>
<evidence type="ECO:0008006" key="9">
    <source>
        <dbReference type="Google" id="ProtNLM"/>
    </source>
</evidence>
<comment type="caution">
    <text evidence="7">The sequence shown here is derived from an EMBL/GenBank/DDBJ whole genome shotgun (WGS) entry which is preliminary data.</text>
</comment>
<dbReference type="NCBIfam" id="NF001810">
    <property type="entry name" value="PRK00529.1"/>
    <property type="match status" value="1"/>
</dbReference>
<evidence type="ECO:0000256" key="2">
    <source>
        <dbReference type="ARBA" id="ARBA00009479"/>
    </source>
</evidence>
<dbReference type="AlphaFoldDB" id="A0A9P0ZBV1"/>
<dbReference type="GO" id="GO:0003746">
    <property type="term" value="F:translation elongation factor activity"/>
    <property type="evidence" value="ECO:0007669"/>
    <property type="project" value="InterPro"/>
</dbReference>
<dbReference type="PANTHER" id="PTHR30053">
    <property type="entry name" value="ELONGATION FACTOR P"/>
    <property type="match status" value="1"/>
</dbReference>
<dbReference type="FunFam" id="2.30.30.30:FF:000003">
    <property type="entry name" value="Elongation factor P"/>
    <property type="match status" value="1"/>
</dbReference>
<dbReference type="SMART" id="SM00841">
    <property type="entry name" value="Elong-fact-P_C"/>
    <property type="match status" value="1"/>
</dbReference>